<keyword evidence="2" id="KW-1185">Reference proteome</keyword>
<name>A0ACC1SQ89_9HYPO</name>
<reference evidence="1" key="1">
    <citation type="submission" date="2022-08" db="EMBL/GenBank/DDBJ databases">
        <title>Genome Sequence of Fusarium decemcellulare.</title>
        <authorList>
            <person name="Buettner E."/>
        </authorList>
    </citation>
    <scope>NUCLEOTIDE SEQUENCE</scope>
    <source>
        <strain evidence="1">Babe19</strain>
    </source>
</reference>
<evidence type="ECO:0000313" key="2">
    <source>
        <dbReference type="Proteomes" id="UP001148629"/>
    </source>
</evidence>
<protein>
    <submittedName>
        <fullName evidence="1">Uncharacterized protein</fullName>
    </submittedName>
</protein>
<proteinExistence type="predicted"/>
<dbReference type="Proteomes" id="UP001148629">
    <property type="component" value="Unassembled WGS sequence"/>
</dbReference>
<gene>
    <name evidence="1" type="ORF">NM208_g3080</name>
</gene>
<dbReference type="EMBL" id="JANRMS010000198">
    <property type="protein sequence ID" value="KAJ3544376.1"/>
    <property type="molecule type" value="Genomic_DNA"/>
</dbReference>
<organism evidence="1 2">
    <name type="scientific">Fusarium decemcellulare</name>
    <dbReference type="NCBI Taxonomy" id="57161"/>
    <lineage>
        <taxon>Eukaryota</taxon>
        <taxon>Fungi</taxon>
        <taxon>Dikarya</taxon>
        <taxon>Ascomycota</taxon>
        <taxon>Pezizomycotina</taxon>
        <taxon>Sordariomycetes</taxon>
        <taxon>Hypocreomycetidae</taxon>
        <taxon>Hypocreales</taxon>
        <taxon>Nectriaceae</taxon>
        <taxon>Fusarium</taxon>
        <taxon>Fusarium decemcellulare species complex</taxon>
    </lineage>
</organism>
<accession>A0ACC1SQ89</accession>
<evidence type="ECO:0000313" key="1">
    <source>
        <dbReference type="EMBL" id="KAJ3544376.1"/>
    </source>
</evidence>
<sequence>MTQNMQCSDPRDRVYGSLGLLPDDQRELLGSFSNTASLAELYTNFGQRVLTQPNPVAPMWFALLQRSTMLGKTDNLPSWCLDFHQSSDAVVWYEEGVTLGLDPRRAFHASNKKIVVRPGETIRELVLRGCFVDDITHIYERIPIAMDFLRRGGNKTEFLDACSHLRSFERRIAQSWLSPSAFKATESPKALTEVEEADAARIDSLWKTLFSGFCRFQGSEVTLETYYALRRGLDEIAAAADRTSREYDEIFSSLLVNDLFRRGFDCAMYAILHRNVLVTSSGRLGLGGRSMHVGDKVILFNGGPMLHVVRHQPGDKYSLVCEAYLSDAMHGELNSLNLPEVDIVLV</sequence>
<comment type="caution">
    <text evidence="1">The sequence shown here is derived from an EMBL/GenBank/DDBJ whole genome shotgun (WGS) entry which is preliminary data.</text>
</comment>